<dbReference type="Proteomes" id="UP000242502">
    <property type="component" value="Unassembled WGS sequence"/>
</dbReference>
<dbReference type="STRING" id="62101.AB835_11260"/>
<reference evidence="2 3" key="1">
    <citation type="journal article" date="2016" name="Appl. Environ. Microbiol.">
        <title>Lack of Overt Genome Reduction in the Bryostatin-Producing Bryozoan Symbiont "Candidatus Endobugula sertula".</title>
        <authorList>
            <person name="Miller I.J."/>
            <person name="Vanee N."/>
            <person name="Fong S.S."/>
            <person name="Lim-Fong G.E."/>
            <person name="Kwan J.C."/>
        </authorList>
    </citation>
    <scope>NUCLEOTIDE SEQUENCE [LARGE SCALE GENOMIC DNA]</scope>
    <source>
        <strain evidence="2">AB1-4</strain>
    </source>
</reference>
<keyword evidence="1" id="KW-0812">Transmembrane</keyword>
<evidence type="ECO:0000313" key="2">
    <source>
        <dbReference type="EMBL" id="ODS22974.1"/>
    </source>
</evidence>
<sequence>MAGLIFFTAIGVWFFLVLALVIWGAKKLPKKWWRLPLGSVIFIVVLILPIIDEVVGWWQFSNLCEKYSEIIINEGKLTGTTAYYNPQDSINIEGTWIKIVLQPWSYTDIKTREIIISYNTLQAMGGKFSQALDISGSKEPLIFYGNCRPRENLKDLIKSLNITILDQPLN</sequence>
<protein>
    <submittedName>
        <fullName evidence="2">Uncharacterized protein</fullName>
    </submittedName>
</protein>
<evidence type="ECO:0000256" key="1">
    <source>
        <dbReference type="SAM" id="Phobius"/>
    </source>
</evidence>
<keyword evidence="1" id="KW-1133">Transmembrane helix</keyword>
<accession>A0A1D2QN47</accession>
<dbReference type="EMBL" id="MDLC01000044">
    <property type="protein sequence ID" value="ODS22974.1"/>
    <property type="molecule type" value="Genomic_DNA"/>
</dbReference>
<evidence type="ECO:0000313" key="3">
    <source>
        <dbReference type="Proteomes" id="UP000242502"/>
    </source>
</evidence>
<feature type="transmembrane region" description="Helical" evidence="1">
    <location>
        <begin position="37"/>
        <end position="58"/>
    </location>
</feature>
<proteinExistence type="predicted"/>
<name>A0A1D2QN47_9GAMM</name>
<gene>
    <name evidence="2" type="ORF">AB835_11260</name>
</gene>
<dbReference type="AlphaFoldDB" id="A0A1D2QN47"/>
<keyword evidence="1" id="KW-0472">Membrane</keyword>
<comment type="caution">
    <text evidence="2">The sequence shown here is derived from an EMBL/GenBank/DDBJ whole genome shotgun (WGS) entry which is preliminary data.</text>
</comment>
<feature type="transmembrane region" description="Helical" evidence="1">
    <location>
        <begin position="6"/>
        <end position="25"/>
    </location>
</feature>
<organism evidence="2 3">
    <name type="scientific">Candidatus Endobugula sertula</name>
    <name type="common">Bugula neritina bacterial symbiont</name>
    <dbReference type="NCBI Taxonomy" id="62101"/>
    <lineage>
        <taxon>Bacteria</taxon>
        <taxon>Pseudomonadati</taxon>
        <taxon>Pseudomonadota</taxon>
        <taxon>Gammaproteobacteria</taxon>
        <taxon>Cellvibrionales</taxon>
        <taxon>Cellvibrionaceae</taxon>
        <taxon>Candidatus Endobugula</taxon>
    </lineage>
</organism>